<evidence type="ECO:0000259" key="1">
    <source>
        <dbReference type="Pfam" id="PF14510"/>
    </source>
</evidence>
<organism evidence="2 3">
    <name type="scientific">Turnera subulata</name>
    <dbReference type="NCBI Taxonomy" id="218843"/>
    <lineage>
        <taxon>Eukaryota</taxon>
        <taxon>Viridiplantae</taxon>
        <taxon>Streptophyta</taxon>
        <taxon>Embryophyta</taxon>
        <taxon>Tracheophyta</taxon>
        <taxon>Spermatophyta</taxon>
        <taxon>Magnoliopsida</taxon>
        <taxon>eudicotyledons</taxon>
        <taxon>Gunneridae</taxon>
        <taxon>Pentapetalae</taxon>
        <taxon>rosids</taxon>
        <taxon>fabids</taxon>
        <taxon>Malpighiales</taxon>
        <taxon>Passifloraceae</taxon>
        <taxon>Turnera</taxon>
    </lineage>
</organism>
<sequence>MYSTVRLLANHNHTDMAAASNGSEYFELDIDPVRDSFARQSNAEALEDEDELVWEAISRLPSQKRGTTAILRRSPSEYAARGGEGQRAEAIDVTKLDRANRELLVKKALATNEQDNSRLLAAIKERLDRVGIEVPKVEVRFKNLSVEAKVQGVLRTLRVFRAKRFPLTILHDVSGIVRPGRSTSQTNYFDLIRILSNTEKKPLFVFEENYDDLAPRTTGFW</sequence>
<dbReference type="Pfam" id="PF14510">
    <property type="entry name" value="ABC_trans_N"/>
    <property type="match status" value="1"/>
</dbReference>
<name>A0A9Q0JAU2_9ROSI</name>
<reference evidence="2" key="2">
    <citation type="journal article" date="2023" name="Plants (Basel)">
        <title>Annotation of the Turnera subulata (Passifloraceae) Draft Genome Reveals the S-Locus Evolved after the Divergence of Turneroideae from Passifloroideae in a Stepwise Manner.</title>
        <authorList>
            <person name="Henning P.M."/>
            <person name="Roalson E.H."/>
            <person name="Mir W."/>
            <person name="McCubbin A.G."/>
            <person name="Shore J.S."/>
        </authorList>
    </citation>
    <scope>NUCLEOTIDE SEQUENCE</scope>
    <source>
        <strain evidence="2">F60SS</strain>
    </source>
</reference>
<accession>A0A9Q0JAU2</accession>
<dbReference type="InterPro" id="IPR029481">
    <property type="entry name" value="ABC_trans_N"/>
</dbReference>
<dbReference type="EMBL" id="JAKUCV010004638">
    <property type="protein sequence ID" value="KAJ4834689.1"/>
    <property type="molecule type" value="Genomic_DNA"/>
</dbReference>
<protein>
    <recommendedName>
        <fullName evidence="1">Pleiotropic ABC efflux transporter N-terminal domain-containing protein</fullName>
    </recommendedName>
</protein>
<reference evidence="2" key="1">
    <citation type="submission" date="2022-02" db="EMBL/GenBank/DDBJ databases">
        <authorList>
            <person name="Henning P.M."/>
            <person name="McCubbin A.G."/>
            <person name="Shore J.S."/>
        </authorList>
    </citation>
    <scope>NUCLEOTIDE SEQUENCE</scope>
    <source>
        <strain evidence="2">F60SS</strain>
        <tissue evidence="2">Leaves</tissue>
    </source>
</reference>
<evidence type="ECO:0000313" key="2">
    <source>
        <dbReference type="EMBL" id="KAJ4834689.1"/>
    </source>
</evidence>
<feature type="domain" description="Pleiotropic ABC efflux transporter N-terminal" evidence="1">
    <location>
        <begin position="112"/>
        <end position="149"/>
    </location>
</feature>
<dbReference type="PANTHER" id="PTHR48040">
    <property type="entry name" value="PLEIOTROPIC DRUG RESISTANCE PROTEIN 1-LIKE ISOFORM X1"/>
    <property type="match status" value="1"/>
</dbReference>
<dbReference type="PANTHER" id="PTHR48040:SF13">
    <property type="entry name" value="ABC TRANSPORTER G FAMILY MEMBER 31"/>
    <property type="match status" value="1"/>
</dbReference>
<dbReference type="OrthoDB" id="66620at2759"/>
<evidence type="ECO:0000313" key="3">
    <source>
        <dbReference type="Proteomes" id="UP001141552"/>
    </source>
</evidence>
<comment type="caution">
    <text evidence="2">The sequence shown here is derived from an EMBL/GenBank/DDBJ whole genome shotgun (WGS) entry which is preliminary data.</text>
</comment>
<proteinExistence type="predicted"/>
<keyword evidence="3" id="KW-1185">Reference proteome</keyword>
<dbReference type="Proteomes" id="UP001141552">
    <property type="component" value="Unassembled WGS sequence"/>
</dbReference>
<dbReference type="AlphaFoldDB" id="A0A9Q0JAU2"/>
<gene>
    <name evidence="2" type="ORF">Tsubulata_003590</name>
</gene>